<dbReference type="EMBL" id="KL584778">
    <property type="protein sequence ID" value="KEQ91410.1"/>
    <property type="molecule type" value="Genomic_DNA"/>
</dbReference>
<gene>
    <name evidence="1" type="ORF">AUEXF2481DRAFT_463584</name>
</gene>
<dbReference type="HOGENOM" id="CLU_1495887_0_0_1"/>
<keyword evidence="2" id="KW-1185">Reference proteome</keyword>
<dbReference type="RefSeq" id="XP_013339969.1">
    <property type="nucleotide sequence ID" value="XM_013484515.1"/>
</dbReference>
<dbReference type="Proteomes" id="UP000030641">
    <property type="component" value="Unassembled WGS sequence"/>
</dbReference>
<evidence type="ECO:0000313" key="2">
    <source>
        <dbReference type="Proteomes" id="UP000030641"/>
    </source>
</evidence>
<dbReference type="InParanoid" id="A0A074Y100"/>
<sequence>MSKRPGIDDIAGAPSPIKKTRLNLDAGISEVKKTATTLLDALKSQKSTLQWGHTIRREEIMHHIAKAEAMVTSTAALEKSIKTANHTVDGFINATILAEAQHWFEVFEKQSHKRRDLGDDSGSDLCDWIEVKRRDIEEGVVDIVSEKVQGALSKEIPAKIGAETKAAFRLVVNRNMLAIVDEVMDGAHT</sequence>
<dbReference type="OrthoDB" id="3892897at2759"/>
<dbReference type="AlphaFoldDB" id="A0A074Y100"/>
<reference evidence="1 2" key="1">
    <citation type="journal article" date="2014" name="BMC Genomics">
        <title>Genome sequencing of four Aureobasidium pullulans varieties: biotechnological potential, stress tolerance, and description of new species.</title>
        <authorList>
            <person name="Gostin Ar C."/>
            <person name="Ohm R.A."/>
            <person name="Kogej T."/>
            <person name="Sonjak S."/>
            <person name="Turk M."/>
            <person name="Zajc J."/>
            <person name="Zalar P."/>
            <person name="Grube M."/>
            <person name="Sun H."/>
            <person name="Han J."/>
            <person name="Sharma A."/>
            <person name="Chiniquy J."/>
            <person name="Ngan C.Y."/>
            <person name="Lipzen A."/>
            <person name="Barry K."/>
            <person name="Grigoriev I.V."/>
            <person name="Gunde-Cimerman N."/>
        </authorList>
    </citation>
    <scope>NUCLEOTIDE SEQUENCE [LARGE SCALE GENOMIC DNA]</scope>
    <source>
        <strain evidence="1 2">EXF-2481</strain>
    </source>
</reference>
<evidence type="ECO:0000313" key="1">
    <source>
        <dbReference type="EMBL" id="KEQ91410.1"/>
    </source>
</evidence>
<dbReference type="GeneID" id="25368102"/>
<accession>A0A074Y100</accession>
<organism evidence="1 2">
    <name type="scientific">Aureobasidium subglaciale (strain EXF-2481)</name>
    <name type="common">Aureobasidium pullulans var. subglaciale</name>
    <dbReference type="NCBI Taxonomy" id="1043005"/>
    <lineage>
        <taxon>Eukaryota</taxon>
        <taxon>Fungi</taxon>
        <taxon>Dikarya</taxon>
        <taxon>Ascomycota</taxon>
        <taxon>Pezizomycotina</taxon>
        <taxon>Dothideomycetes</taxon>
        <taxon>Dothideomycetidae</taxon>
        <taxon>Dothideales</taxon>
        <taxon>Saccotheciaceae</taxon>
        <taxon>Aureobasidium</taxon>
    </lineage>
</organism>
<protein>
    <submittedName>
        <fullName evidence="1">Uncharacterized protein</fullName>
    </submittedName>
</protein>
<proteinExistence type="predicted"/>
<name>A0A074Y100_AURSE</name>